<sequence>MEGRKPSDHAKVHSCRDGYGVSLYIAIEGVHYGDCWTKDDTPRSHPKAPQHAFIEFKSEEIARTALASINGKLVADRPVTAELCSERTSPPTQSGSSDLERRRPHWIPPDKRTLQDFCLTTLYVTCIPRVATQDDLRQIFDKAVTFDFNMNMKHNSIGSCRVVFSNEQEALEAFNSKHGFLLHDSPLIVNFAFRKHGRRKTHDGVSVPKESVSSVVKLKGASMQNVKPKKPEPKLLSEVQGIQKSKKDGQPKKTKHDKQPGLQNSTPKNMDLLKKKPVGTKKQKLAKARKQ</sequence>
<dbReference type="Pfam" id="PF00076">
    <property type="entry name" value="RRM_1"/>
    <property type="match status" value="1"/>
</dbReference>
<dbReference type="InterPro" id="IPR012677">
    <property type="entry name" value="Nucleotide-bd_a/b_plait_sf"/>
</dbReference>
<reference evidence="5 6" key="2">
    <citation type="submission" date="2018-11" db="EMBL/GenBank/DDBJ databases">
        <authorList>
            <consortium name="Pathogen Informatics"/>
        </authorList>
    </citation>
    <scope>NUCLEOTIDE SEQUENCE [LARGE SCALE GENOMIC DNA]</scope>
    <source>
        <strain evidence="5 6">Egypt</strain>
    </source>
</reference>
<dbReference type="PANTHER" id="PTHR10352">
    <property type="entry name" value="EUKARYOTIC TRANSLATION INITIATION FACTOR 3 SUBUNIT G"/>
    <property type="match status" value="1"/>
</dbReference>
<dbReference type="GO" id="GO:0003723">
    <property type="term" value="F:RNA binding"/>
    <property type="evidence" value="ECO:0007669"/>
    <property type="project" value="UniProtKB-UniRule"/>
</dbReference>
<feature type="domain" description="RRM" evidence="4">
    <location>
        <begin position="120"/>
        <end position="194"/>
    </location>
</feature>
<evidence type="ECO:0000259" key="4">
    <source>
        <dbReference type="PROSITE" id="PS50102"/>
    </source>
</evidence>
<feature type="region of interest" description="Disordered" evidence="3">
    <location>
        <begin position="220"/>
        <end position="291"/>
    </location>
</feature>
<dbReference type="InterPro" id="IPR035979">
    <property type="entry name" value="RBD_domain_sf"/>
</dbReference>
<reference evidence="7" key="1">
    <citation type="submission" date="2016-06" db="UniProtKB">
        <authorList>
            <consortium name="WormBaseParasite"/>
        </authorList>
    </citation>
    <scope>IDENTIFICATION</scope>
</reference>
<dbReference type="Proteomes" id="UP000272942">
    <property type="component" value="Unassembled WGS sequence"/>
</dbReference>
<name>A0A183AXG3_9TREM</name>
<evidence type="ECO:0000313" key="6">
    <source>
        <dbReference type="Proteomes" id="UP000272942"/>
    </source>
</evidence>
<gene>
    <name evidence="5" type="ORF">ECPE_LOCUS11648</name>
</gene>
<evidence type="ECO:0000256" key="3">
    <source>
        <dbReference type="SAM" id="MobiDB-lite"/>
    </source>
</evidence>
<feature type="compositionally biased region" description="Polar residues" evidence="3">
    <location>
        <begin position="86"/>
        <end position="97"/>
    </location>
</feature>
<dbReference type="PROSITE" id="PS50102">
    <property type="entry name" value="RRM"/>
    <property type="match status" value="1"/>
</dbReference>
<organism evidence="7">
    <name type="scientific">Echinostoma caproni</name>
    <dbReference type="NCBI Taxonomy" id="27848"/>
    <lineage>
        <taxon>Eukaryota</taxon>
        <taxon>Metazoa</taxon>
        <taxon>Spiralia</taxon>
        <taxon>Lophotrochozoa</taxon>
        <taxon>Platyhelminthes</taxon>
        <taxon>Trematoda</taxon>
        <taxon>Digenea</taxon>
        <taxon>Plagiorchiida</taxon>
        <taxon>Echinostomata</taxon>
        <taxon>Echinostomatoidea</taxon>
        <taxon>Echinostomatidae</taxon>
        <taxon>Echinostoma</taxon>
    </lineage>
</organism>
<evidence type="ECO:0000256" key="2">
    <source>
        <dbReference type="PROSITE-ProRule" id="PRU00176"/>
    </source>
</evidence>
<evidence type="ECO:0000313" key="5">
    <source>
        <dbReference type="EMBL" id="VDP88775.1"/>
    </source>
</evidence>
<accession>A0A183AXG3</accession>
<dbReference type="SUPFAM" id="SSF54928">
    <property type="entry name" value="RNA-binding domain, RBD"/>
    <property type="match status" value="1"/>
</dbReference>
<dbReference type="OrthoDB" id="167718at2759"/>
<evidence type="ECO:0000313" key="7">
    <source>
        <dbReference type="WBParaSite" id="ECPE_0001168301-mRNA-1"/>
    </source>
</evidence>
<keyword evidence="1 2" id="KW-0694">RNA-binding</keyword>
<keyword evidence="6" id="KW-1185">Reference proteome</keyword>
<dbReference type="Gene3D" id="3.30.70.330">
    <property type="match status" value="2"/>
</dbReference>
<protein>
    <submittedName>
        <fullName evidence="7">RRM domain-containing protein</fullName>
    </submittedName>
</protein>
<proteinExistence type="predicted"/>
<dbReference type="InterPro" id="IPR000504">
    <property type="entry name" value="RRM_dom"/>
</dbReference>
<dbReference type="EMBL" id="UZAN01051236">
    <property type="protein sequence ID" value="VDP88775.1"/>
    <property type="molecule type" value="Genomic_DNA"/>
</dbReference>
<dbReference type="CDD" id="cd00590">
    <property type="entry name" value="RRM_SF"/>
    <property type="match status" value="1"/>
</dbReference>
<dbReference type="WBParaSite" id="ECPE_0001168301-mRNA-1">
    <property type="protein sequence ID" value="ECPE_0001168301-mRNA-1"/>
    <property type="gene ID" value="ECPE_0001168301"/>
</dbReference>
<feature type="compositionally biased region" description="Basic residues" evidence="3">
    <location>
        <begin position="275"/>
        <end position="291"/>
    </location>
</feature>
<dbReference type="AlphaFoldDB" id="A0A183AXG3"/>
<feature type="region of interest" description="Disordered" evidence="3">
    <location>
        <begin position="82"/>
        <end position="107"/>
    </location>
</feature>
<evidence type="ECO:0000256" key="1">
    <source>
        <dbReference type="ARBA" id="ARBA00022884"/>
    </source>
</evidence>
<dbReference type="SMART" id="SM00360">
    <property type="entry name" value="RRM"/>
    <property type="match status" value="1"/>
</dbReference>